<keyword evidence="1" id="KW-0808">Transferase</keyword>
<protein>
    <submittedName>
        <fullName evidence="4">Acyltransferase</fullName>
    </submittedName>
</protein>
<dbReference type="InterPro" id="IPR011004">
    <property type="entry name" value="Trimer_LpxA-like_sf"/>
</dbReference>
<dbReference type="EMBL" id="JAHESD010000041">
    <property type="protein sequence ID" value="MBT1704891.1"/>
    <property type="molecule type" value="Genomic_DNA"/>
</dbReference>
<dbReference type="SUPFAM" id="SSF51161">
    <property type="entry name" value="Trimeric LpxA-like enzymes"/>
    <property type="match status" value="1"/>
</dbReference>
<keyword evidence="2" id="KW-0677">Repeat</keyword>
<dbReference type="InterPro" id="IPR051159">
    <property type="entry name" value="Hexapeptide_acetyltransf"/>
</dbReference>
<keyword evidence="5" id="KW-1185">Reference proteome</keyword>
<dbReference type="PANTHER" id="PTHR23416">
    <property type="entry name" value="SIALIC ACID SYNTHASE-RELATED"/>
    <property type="match status" value="1"/>
</dbReference>
<organism evidence="4 5">
    <name type="scientific">Chryseosolibacter indicus</name>
    <dbReference type="NCBI Taxonomy" id="2782351"/>
    <lineage>
        <taxon>Bacteria</taxon>
        <taxon>Pseudomonadati</taxon>
        <taxon>Bacteroidota</taxon>
        <taxon>Cytophagia</taxon>
        <taxon>Cytophagales</taxon>
        <taxon>Chryseotaleaceae</taxon>
        <taxon>Chryseosolibacter</taxon>
    </lineage>
</organism>
<evidence type="ECO:0000313" key="5">
    <source>
        <dbReference type="Proteomes" id="UP000772618"/>
    </source>
</evidence>
<accession>A0ABS5VUL4</accession>
<proteinExistence type="predicted"/>
<dbReference type="Gene3D" id="2.160.10.10">
    <property type="entry name" value="Hexapeptide repeat proteins"/>
    <property type="match status" value="1"/>
</dbReference>
<dbReference type="InterPro" id="IPR018357">
    <property type="entry name" value="Hexapep_transf_CS"/>
</dbReference>
<evidence type="ECO:0000256" key="1">
    <source>
        <dbReference type="ARBA" id="ARBA00022679"/>
    </source>
</evidence>
<dbReference type="GO" id="GO:0016746">
    <property type="term" value="F:acyltransferase activity"/>
    <property type="evidence" value="ECO:0007669"/>
    <property type="project" value="UniProtKB-KW"/>
</dbReference>
<name>A0ABS5VUL4_9BACT</name>
<sequence>MIILKTILRKVIFLIYSFIEPVNRKLKNAVIKEGGDRYKKAFKYIGSNYNFGDYPIIVNPQFISIGDNFISLYHLRLEAISKYNDQVFSPEIVIGNNVIINPYCHIGCTNRVVIGNDVLLASKVFISDHFHGTIDGSESDIAPAKRKLNSKGPVIIEDKVWLGENVVVMSGVTIGKGSIIGANAVVTRSVPPYAVAVGVPAKVTKFLK</sequence>
<dbReference type="Proteomes" id="UP000772618">
    <property type="component" value="Unassembled WGS sequence"/>
</dbReference>
<dbReference type="InterPro" id="IPR001451">
    <property type="entry name" value="Hexapep"/>
</dbReference>
<evidence type="ECO:0000256" key="2">
    <source>
        <dbReference type="ARBA" id="ARBA00022737"/>
    </source>
</evidence>
<comment type="caution">
    <text evidence="4">The sequence shown here is derived from an EMBL/GenBank/DDBJ whole genome shotgun (WGS) entry which is preliminary data.</text>
</comment>
<gene>
    <name evidence="4" type="ORF">KK060_16480</name>
</gene>
<dbReference type="RefSeq" id="WP_254154852.1">
    <property type="nucleotide sequence ID" value="NZ_JAHESD010000041.1"/>
</dbReference>
<evidence type="ECO:0000313" key="4">
    <source>
        <dbReference type="EMBL" id="MBT1704891.1"/>
    </source>
</evidence>
<reference evidence="4 5" key="1">
    <citation type="submission" date="2021-05" db="EMBL/GenBank/DDBJ databases">
        <title>A Polyphasic approach of four new species of the genus Ohtaekwangia: Ohtaekwangia histidinii sp. nov., Ohtaekwangia cretensis sp. nov., Ohtaekwangia indiensis sp. nov., Ohtaekwangia reichenbachii sp. nov. from diverse environment.</title>
        <authorList>
            <person name="Octaviana S."/>
        </authorList>
    </citation>
    <scope>NUCLEOTIDE SEQUENCE [LARGE SCALE GENOMIC DNA]</scope>
    <source>
        <strain evidence="4 5">PWU20</strain>
    </source>
</reference>
<dbReference type="PROSITE" id="PS00101">
    <property type="entry name" value="HEXAPEP_TRANSFERASES"/>
    <property type="match status" value="1"/>
</dbReference>
<evidence type="ECO:0000256" key="3">
    <source>
        <dbReference type="ARBA" id="ARBA00023315"/>
    </source>
</evidence>
<dbReference type="PANTHER" id="PTHR23416:SF78">
    <property type="entry name" value="LIPOPOLYSACCHARIDE BIOSYNTHESIS O-ACETYL TRANSFERASE WBBJ-RELATED"/>
    <property type="match status" value="1"/>
</dbReference>
<dbReference type="Pfam" id="PF00132">
    <property type="entry name" value="Hexapep"/>
    <property type="match status" value="1"/>
</dbReference>
<dbReference type="CDD" id="cd04647">
    <property type="entry name" value="LbH_MAT_like"/>
    <property type="match status" value="1"/>
</dbReference>
<keyword evidence="3 4" id="KW-0012">Acyltransferase</keyword>